<dbReference type="InterPro" id="IPR039425">
    <property type="entry name" value="RNA_pol_sigma-70-like"/>
</dbReference>
<keyword evidence="3" id="KW-0731">Sigma factor</keyword>
<dbReference type="EMBL" id="SNXO01000005">
    <property type="protein sequence ID" value="TDP58999.1"/>
    <property type="molecule type" value="Genomic_DNA"/>
</dbReference>
<evidence type="ECO:0000259" key="5">
    <source>
        <dbReference type="Pfam" id="PF04542"/>
    </source>
</evidence>
<dbReference type="CDD" id="cd06171">
    <property type="entry name" value="Sigma70_r4"/>
    <property type="match status" value="1"/>
</dbReference>
<dbReference type="GO" id="GO:0006352">
    <property type="term" value="P:DNA-templated transcription initiation"/>
    <property type="evidence" value="ECO:0007669"/>
    <property type="project" value="InterPro"/>
</dbReference>
<dbReference type="Proteomes" id="UP000295500">
    <property type="component" value="Unassembled WGS sequence"/>
</dbReference>
<reference evidence="7 8" key="1">
    <citation type="submission" date="2019-03" db="EMBL/GenBank/DDBJ databases">
        <title>Genomic Encyclopedia of Type Strains, Phase IV (KMG-IV): sequencing the most valuable type-strain genomes for metagenomic binning, comparative biology and taxonomic classification.</title>
        <authorList>
            <person name="Goeker M."/>
        </authorList>
    </citation>
    <scope>NUCLEOTIDE SEQUENCE [LARGE SCALE GENOMIC DNA]</scope>
    <source>
        <strain evidence="7 8">DSM 28287</strain>
    </source>
</reference>
<feature type="domain" description="RNA polymerase sigma factor 70 region 4 type 2" evidence="6">
    <location>
        <begin position="118"/>
        <end position="167"/>
    </location>
</feature>
<keyword evidence="4" id="KW-0804">Transcription</keyword>
<keyword evidence="2" id="KW-0805">Transcription regulation</keyword>
<dbReference type="Pfam" id="PF08281">
    <property type="entry name" value="Sigma70_r4_2"/>
    <property type="match status" value="1"/>
</dbReference>
<dbReference type="InterPro" id="IPR013324">
    <property type="entry name" value="RNA_pol_sigma_r3/r4-like"/>
</dbReference>
<dbReference type="SUPFAM" id="SSF88659">
    <property type="entry name" value="Sigma3 and sigma4 domains of RNA polymerase sigma factors"/>
    <property type="match status" value="1"/>
</dbReference>
<dbReference type="PANTHER" id="PTHR43133">
    <property type="entry name" value="RNA POLYMERASE ECF-TYPE SIGMA FACTO"/>
    <property type="match status" value="1"/>
</dbReference>
<dbReference type="AlphaFoldDB" id="A0A4R6QCB9"/>
<dbReference type="GO" id="GO:0016987">
    <property type="term" value="F:sigma factor activity"/>
    <property type="evidence" value="ECO:0007669"/>
    <property type="project" value="UniProtKB-KW"/>
</dbReference>
<name>A0A4R6QCB9_9FIRM</name>
<feature type="domain" description="RNA polymerase sigma-70 region 2" evidence="5">
    <location>
        <begin position="21"/>
        <end position="89"/>
    </location>
</feature>
<keyword evidence="8" id="KW-1185">Reference proteome</keyword>
<gene>
    <name evidence="7" type="ORF">EV211_10569</name>
</gene>
<evidence type="ECO:0000256" key="1">
    <source>
        <dbReference type="ARBA" id="ARBA00010641"/>
    </source>
</evidence>
<dbReference type="Pfam" id="PF04542">
    <property type="entry name" value="Sigma70_r2"/>
    <property type="match status" value="1"/>
</dbReference>
<dbReference type="InterPro" id="IPR013249">
    <property type="entry name" value="RNA_pol_sigma70_r4_t2"/>
</dbReference>
<dbReference type="NCBIfam" id="TIGR02937">
    <property type="entry name" value="sigma70-ECF"/>
    <property type="match status" value="1"/>
</dbReference>
<dbReference type="PANTHER" id="PTHR43133:SF60">
    <property type="entry name" value="RNA POLYMERASE SIGMA FACTOR SIGV"/>
    <property type="match status" value="1"/>
</dbReference>
<dbReference type="RefSeq" id="WP_133527823.1">
    <property type="nucleotide sequence ID" value="NZ_SNXO01000005.1"/>
</dbReference>
<accession>A0A4R6QCB9</accession>
<evidence type="ECO:0000259" key="6">
    <source>
        <dbReference type="Pfam" id="PF08281"/>
    </source>
</evidence>
<sequence length="176" mass="20690">MLTIYLQMIDSQDEKDKFEELYYKYNKLMFYVAKKTLNRDEDAADAVNDAFLLIAKNFRKIGIIDSKETRNFVAVIARNAAIDIYRKRRNSEALIDPVIPQNNDSLDINDFDIVDYHLVLEAVQELSEHYRDVVYLYYVEGYRTTEIANMLHLQVDNVRKRLQRGREILIAALGDE</sequence>
<protein>
    <submittedName>
        <fullName evidence="7">RNA polymerase sigma-70 factor (ECF subfamily)</fullName>
    </submittedName>
</protein>
<evidence type="ECO:0000256" key="3">
    <source>
        <dbReference type="ARBA" id="ARBA00023082"/>
    </source>
</evidence>
<dbReference type="InterPro" id="IPR014284">
    <property type="entry name" value="RNA_pol_sigma-70_dom"/>
</dbReference>
<evidence type="ECO:0000256" key="4">
    <source>
        <dbReference type="ARBA" id="ARBA00023163"/>
    </source>
</evidence>
<evidence type="ECO:0000256" key="2">
    <source>
        <dbReference type="ARBA" id="ARBA00023015"/>
    </source>
</evidence>
<dbReference type="InterPro" id="IPR007627">
    <property type="entry name" value="RNA_pol_sigma70_r2"/>
</dbReference>
<comment type="similarity">
    <text evidence="1">Belongs to the sigma-70 factor family. ECF subfamily.</text>
</comment>
<dbReference type="SUPFAM" id="SSF88946">
    <property type="entry name" value="Sigma2 domain of RNA polymerase sigma factors"/>
    <property type="match status" value="1"/>
</dbReference>
<dbReference type="Gene3D" id="1.10.1740.10">
    <property type="match status" value="1"/>
</dbReference>
<dbReference type="OrthoDB" id="9795666at2"/>
<evidence type="ECO:0000313" key="7">
    <source>
        <dbReference type="EMBL" id="TDP58999.1"/>
    </source>
</evidence>
<dbReference type="InterPro" id="IPR013325">
    <property type="entry name" value="RNA_pol_sigma_r2"/>
</dbReference>
<dbReference type="Gene3D" id="1.10.10.10">
    <property type="entry name" value="Winged helix-like DNA-binding domain superfamily/Winged helix DNA-binding domain"/>
    <property type="match status" value="1"/>
</dbReference>
<dbReference type="GO" id="GO:0003677">
    <property type="term" value="F:DNA binding"/>
    <property type="evidence" value="ECO:0007669"/>
    <property type="project" value="InterPro"/>
</dbReference>
<evidence type="ECO:0000313" key="8">
    <source>
        <dbReference type="Proteomes" id="UP000295500"/>
    </source>
</evidence>
<comment type="caution">
    <text evidence="7">The sequence shown here is derived from an EMBL/GenBank/DDBJ whole genome shotgun (WGS) entry which is preliminary data.</text>
</comment>
<dbReference type="InterPro" id="IPR036388">
    <property type="entry name" value="WH-like_DNA-bd_sf"/>
</dbReference>
<organism evidence="7 8">
    <name type="scientific">Aminicella lysinilytica</name>
    <dbReference type="NCBI Taxonomy" id="433323"/>
    <lineage>
        <taxon>Bacteria</taxon>
        <taxon>Bacillati</taxon>
        <taxon>Bacillota</taxon>
        <taxon>Clostridia</taxon>
        <taxon>Peptostreptococcales</taxon>
        <taxon>Anaerovoracaceae</taxon>
        <taxon>Aminicella</taxon>
    </lineage>
</organism>
<proteinExistence type="inferred from homology"/>